<reference evidence="2" key="2">
    <citation type="submission" date="2023-04" db="EMBL/GenBank/DDBJ databases">
        <authorList>
            <person name="Sun J.-Q."/>
        </authorList>
    </citation>
    <scope>NUCLEOTIDE SEQUENCE</scope>
    <source>
        <strain evidence="2">CC-YY355</strain>
    </source>
</reference>
<evidence type="ECO:0000313" key="3">
    <source>
        <dbReference type="Proteomes" id="UP001160550"/>
    </source>
</evidence>
<dbReference type="SUPFAM" id="SSF74653">
    <property type="entry name" value="TolA/TonB C-terminal domain"/>
    <property type="match status" value="1"/>
</dbReference>
<feature type="signal peptide" evidence="1">
    <location>
        <begin position="1"/>
        <end position="22"/>
    </location>
</feature>
<keyword evidence="3" id="KW-1185">Reference proteome</keyword>
<organism evidence="2 3">
    <name type="scientific">Luteimonas composti</name>
    <dbReference type="NCBI Taxonomy" id="398257"/>
    <lineage>
        <taxon>Bacteria</taxon>
        <taxon>Pseudomonadati</taxon>
        <taxon>Pseudomonadota</taxon>
        <taxon>Gammaproteobacteria</taxon>
        <taxon>Lysobacterales</taxon>
        <taxon>Lysobacteraceae</taxon>
        <taxon>Luteimonas</taxon>
    </lineage>
</organism>
<gene>
    <name evidence="2" type="ORF">QF205_04400</name>
</gene>
<accession>A0ABT6MP10</accession>
<name>A0ABT6MP10_9GAMM</name>
<proteinExistence type="predicted"/>
<dbReference type="Gene3D" id="3.30.1150.10">
    <property type="match status" value="1"/>
</dbReference>
<comment type="caution">
    <text evidence="2">The sequence shown here is derived from an EMBL/GenBank/DDBJ whole genome shotgun (WGS) entry which is preliminary data.</text>
</comment>
<dbReference type="PROSITE" id="PS51257">
    <property type="entry name" value="PROKAR_LIPOPROTEIN"/>
    <property type="match status" value="1"/>
</dbReference>
<sequence length="306" mass="33655">MKMIRDVSTLWLCAVLACFASAADAQNVRAVRKQIEGSMLVTGRVTITREGTVGDWSIDRREDLPPAVLNVIDASAPGWRFEPILVDGKPAHGSARMSLRMVAERIDDERFRVSIRDGYFGREAVRMAQRVDDRPDAAAGEVPTDQVSSARMDAPRYPELALQAGVTGTVYLVVRVGPSGQVEQVVAEQVNLRVVGLEREMARMREMLGRSAMAAARRWQFRPPSSGEAADAPFWSVRVPVDYRIHGVGPPEEYGRWEVYVPGPRMPVPWQMESLEGIDIAPDTLIAGEVYQAGMALKLLGPLDGG</sequence>
<protein>
    <submittedName>
        <fullName evidence="2">Energy transducer TonB</fullName>
    </submittedName>
</protein>
<dbReference type="RefSeq" id="WP_280941525.1">
    <property type="nucleotide sequence ID" value="NZ_JARYGX010000009.1"/>
</dbReference>
<keyword evidence="1" id="KW-0732">Signal</keyword>
<dbReference type="EMBL" id="JARYGX010000009">
    <property type="protein sequence ID" value="MDH7452326.1"/>
    <property type="molecule type" value="Genomic_DNA"/>
</dbReference>
<reference evidence="2" key="1">
    <citation type="journal article" date="2007" name="Int. J. Syst. Evol. Microbiol.">
        <title>Luteimonas composti sp. nov., a moderately thermophilic bacterium isolated from food waste.</title>
        <authorList>
            <person name="Young C.C."/>
            <person name="Kampfer P."/>
            <person name="Chen W.M."/>
            <person name="Yen W.S."/>
            <person name="Arun A.B."/>
            <person name="Lai W.A."/>
            <person name="Shen F.T."/>
            <person name="Rekha P.D."/>
            <person name="Lin K.Y."/>
            <person name="Chou J.H."/>
        </authorList>
    </citation>
    <scope>NUCLEOTIDE SEQUENCE</scope>
    <source>
        <strain evidence="2">CC-YY355</strain>
    </source>
</reference>
<feature type="chain" id="PRO_5047491993" evidence="1">
    <location>
        <begin position="23"/>
        <end position="306"/>
    </location>
</feature>
<dbReference type="Proteomes" id="UP001160550">
    <property type="component" value="Unassembled WGS sequence"/>
</dbReference>
<evidence type="ECO:0000313" key="2">
    <source>
        <dbReference type="EMBL" id="MDH7452326.1"/>
    </source>
</evidence>
<evidence type="ECO:0000256" key="1">
    <source>
        <dbReference type="SAM" id="SignalP"/>
    </source>
</evidence>